<dbReference type="PATRIC" id="fig|1311.622.peg.985"/>
<name>S4WCT1_STRAG</name>
<dbReference type="InterPro" id="IPR010982">
    <property type="entry name" value="Lambda_DNA-bd_dom_sf"/>
</dbReference>
<evidence type="ECO:0000259" key="1">
    <source>
        <dbReference type="PROSITE" id="PS50943"/>
    </source>
</evidence>
<dbReference type="EMBL" id="KC492040">
    <property type="protein sequence ID" value="AGO89392.1"/>
    <property type="molecule type" value="Genomic_DNA"/>
</dbReference>
<organism evidence="2">
    <name type="scientific">Streptococcus agalactiae</name>
    <dbReference type="NCBI Taxonomy" id="1311"/>
    <lineage>
        <taxon>Bacteria</taxon>
        <taxon>Bacillati</taxon>
        <taxon>Bacillota</taxon>
        <taxon>Bacilli</taxon>
        <taxon>Lactobacillales</taxon>
        <taxon>Streptococcaceae</taxon>
        <taxon>Streptococcus</taxon>
    </lineage>
</organism>
<gene>
    <name evidence="2" type="ORF">TnGBS2.3_27</name>
</gene>
<sequence length="183" mass="21731">MKEIKVLQNRLKQLMLKKHKTVEQVSQETGIKKGSLEMYILGKDIMTDDLDTLTRYFQTNSIYLSGIWDIAADEKHLTHFRKLFKDSSYYFMPDVSDIFEDLDNCFYNFWIQALQFTVLENNGRAERFFKELTFHPQDDCVFITVSDRYVIEALESYNQIIRHYYPEGGDYTPILSFKGKNIE</sequence>
<dbReference type="PROSITE" id="PS50943">
    <property type="entry name" value="HTH_CROC1"/>
    <property type="match status" value="1"/>
</dbReference>
<dbReference type="Gene3D" id="1.10.260.40">
    <property type="entry name" value="lambda repressor-like DNA-binding domains"/>
    <property type="match status" value="1"/>
</dbReference>
<dbReference type="SMART" id="SM00530">
    <property type="entry name" value="HTH_XRE"/>
    <property type="match status" value="1"/>
</dbReference>
<protein>
    <recommendedName>
        <fullName evidence="1">HTH cro/C1-type domain-containing protein</fullName>
    </recommendedName>
</protein>
<dbReference type="CDD" id="cd00093">
    <property type="entry name" value="HTH_XRE"/>
    <property type="match status" value="1"/>
</dbReference>
<reference evidence="2" key="1">
    <citation type="journal article" date="2013" name="J. Bacteriol.">
        <title>Modular evolution of TnGBSs, a new family of integrative and conjugative elements associating insertion sequence transposition, plasmid replication, and conjugation for their spreading.</title>
        <authorList>
            <person name="Guerillot R."/>
            <person name="Da Cunha V."/>
            <person name="Sauvage E."/>
            <person name="Bouchier C."/>
            <person name="Glaser P."/>
        </authorList>
    </citation>
    <scope>NUCLEOTIDE SEQUENCE</scope>
    <source>
        <strain evidence="2">Wc3</strain>
    </source>
</reference>
<dbReference type="InterPro" id="IPR001387">
    <property type="entry name" value="Cro/C1-type_HTH"/>
</dbReference>
<proteinExistence type="predicted"/>
<accession>S4WCT1</accession>
<dbReference type="AlphaFoldDB" id="S4WCT1"/>
<evidence type="ECO:0000313" key="2">
    <source>
        <dbReference type="EMBL" id="AGO89392.1"/>
    </source>
</evidence>
<dbReference type="GO" id="GO:0003677">
    <property type="term" value="F:DNA binding"/>
    <property type="evidence" value="ECO:0007669"/>
    <property type="project" value="InterPro"/>
</dbReference>
<feature type="domain" description="HTH cro/C1-type" evidence="1">
    <location>
        <begin position="11"/>
        <end position="64"/>
    </location>
</feature>